<dbReference type="Gene3D" id="3.30.2350.10">
    <property type="entry name" value="Pseudouridine synthase"/>
    <property type="match status" value="1"/>
</dbReference>
<organism evidence="5 6">
    <name type="scientific">Gordonia soli NBRC 108243</name>
    <dbReference type="NCBI Taxonomy" id="1223545"/>
    <lineage>
        <taxon>Bacteria</taxon>
        <taxon>Bacillati</taxon>
        <taxon>Actinomycetota</taxon>
        <taxon>Actinomycetes</taxon>
        <taxon>Mycobacteriales</taxon>
        <taxon>Gordoniaceae</taxon>
        <taxon>Gordonia</taxon>
    </lineage>
</organism>
<dbReference type="eggNOG" id="COG0564">
    <property type="taxonomic scope" value="Bacteria"/>
</dbReference>
<dbReference type="GO" id="GO:0003723">
    <property type="term" value="F:RNA binding"/>
    <property type="evidence" value="ECO:0007669"/>
    <property type="project" value="InterPro"/>
</dbReference>
<feature type="domain" description="Pseudouridine synthase RsuA/RluA-like" evidence="4">
    <location>
        <begin position="82"/>
        <end position="229"/>
    </location>
</feature>
<keyword evidence="6" id="KW-1185">Reference proteome</keyword>
<evidence type="ECO:0000259" key="4">
    <source>
        <dbReference type="Pfam" id="PF00849"/>
    </source>
</evidence>
<dbReference type="InterPro" id="IPR006145">
    <property type="entry name" value="PsdUridine_synth_RsuA/RluA"/>
</dbReference>
<comment type="catalytic activity">
    <reaction evidence="1">
        <text>a uridine in RNA = a pseudouridine in RNA</text>
        <dbReference type="Rhea" id="RHEA:48348"/>
        <dbReference type="Rhea" id="RHEA-COMP:12068"/>
        <dbReference type="Rhea" id="RHEA-COMP:12069"/>
        <dbReference type="ChEBI" id="CHEBI:65314"/>
        <dbReference type="ChEBI" id="CHEBI:65315"/>
    </reaction>
</comment>
<dbReference type="GO" id="GO:0009982">
    <property type="term" value="F:pseudouridine synthase activity"/>
    <property type="evidence" value="ECO:0007669"/>
    <property type="project" value="InterPro"/>
</dbReference>
<dbReference type="AlphaFoldDB" id="M0QFT6"/>
<dbReference type="SUPFAM" id="SSF55120">
    <property type="entry name" value="Pseudouridine synthase"/>
    <property type="match status" value="1"/>
</dbReference>
<dbReference type="GO" id="GO:0000455">
    <property type="term" value="P:enzyme-directed rRNA pseudouridine synthesis"/>
    <property type="evidence" value="ECO:0007669"/>
    <property type="project" value="TreeGrafter"/>
</dbReference>
<accession>M0QFT6</accession>
<protein>
    <recommendedName>
        <fullName evidence="2">RNA pseudouridylate synthase</fullName>
    </recommendedName>
    <alternativeName>
        <fullName evidence="3">RNA-uridine isomerase</fullName>
    </alternativeName>
</protein>
<name>M0QFT6_9ACTN</name>
<evidence type="ECO:0000256" key="1">
    <source>
        <dbReference type="ARBA" id="ARBA00000073"/>
    </source>
</evidence>
<evidence type="ECO:0000313" key="5">
    <source>
        <dbReference type="EMBL" id="GAC67176.1"/>
    </source>
</evidence>
<gene>
    <name evidence="5" type="ORF">GS4_06_00220</name>
</gene>
<evidence type="ECO:0000313" key="6">
    <source>
        <dbReference type="Proteomes" id="UP000011666"/>
    </source>
</evidence>
<dbReference type="PANTHER" id="PTHR21600:SF84">
    <property type="entry name" value="PSEUDOURIDINE SYNTHASE RSUA_RLUA-LIKE DOMAIN-CONTAINING PROTEIN"/>
    <property type="match status" value="1"/>
</dbReference>
<dbReference type="Pfam" id="PF00849">
    <property type="entry name" value="PseudoU_synth_2"/>
    <property type="match status" value="1"/>
</dbReference>
<dbReference type="InterPro" id="IPR006224">
    <property type="entry name" value="PsdUridine_synth_RluA-like_CS"/>
</dbReference>
<comment type="caution">
    <text evidence="5">The sequence shown here is derived from an EMBL/GenBank/DDBJ whole genome shotgun (WGS) entry which is preliminary data.</text>
</comment>
<evidence type="ECO:0000256" key="3">
    <source>
        <dbReference type="ARBA" id="ARBA00033164"/>
    </source>
</evidence>
<dbReference type="InterPro" id="IPR020103">
    <property type="entry name" value="PsdUridine_synth_cat_dom_sf"/>
</dbReference>
<dbReference type="RefSeq" id="WP_007618097.1">
    <property type="nucleotide sequence ID" value="NZ_BANX01000006.1"/>
</dbReference>
<evidence type="ECO:0000256" key="2">
    <source>
        <dbReference type="ARBA" id="ARBA00031870"/>
    </source>
</evidence>
<dbReference type="STRING" id="1223545.GS4_06_00220"/>
<dbReference type="PROSITE" id="PS01129">
    <property type="entry name" value="PSI_RLU"/>
    <property type="match status" value="1"/>
</dbReference>
<dbReference type="GO" id="GO:0140098">
    <property type="term" value="F:catalytic activity, acting on RNA"/>
    <property type="evidence" value="ECO:0007669"/>
    <property type="project" value="UniProtKB-ARBA"/>
</dbReference>
<sequence>MVLRAGPESTIGECLRATASLADLSDRDLRDRADRGELVDADGRPVHIDDPARLNSSVYLYRDVPDEVPIPFDLPILYRDDDIVVVDKPHFLATMPRGRHVAESALVRLRRSLGSTTVSPAHRLDRLTAGVLLCTLRPEVRSAYQQLFADRRVHKEYRALAPAPTGPDTSTMTVRNRIVKTAGDLRARVVDGEVNAISEITPLDATDDGTEYRLTPHTGRTHQLRMHMAGLGVGIVGDPLYPDIRPDLAERPDHGDFSAPLRLVAHTLAFVDPLSGQDRRFVSSRSVRDVVGAPDAAGGRSR</sequence>
<dbReference type="EMBL" id="BANX01000006">
    <property type="protein sequence ID" value="GAC67176.1"/>
    <property type="molecule type" value="Genomic_DNA"/>
</dbReference>
<dbReference type="InterPro" id="IPR050188">
    <property type="entry name" value="RluA_PseudoU_synthase"/>
</dbReference>
<dbReference type="OrthoDB" id="9807829at2"/>
<dbReference type="PANTHER" id="PTHR21600">
    <property type="entry name" value="MITOCHONDRIAL RNA PSEUDOURIDINE SYNTHASE"/>
    <property type="match status" value="1"/>
</dbReference>
<reference evidence="5 6" key="1">
    <citation type="submission" date="2013-01" db="EMBL/GenBank/DDBJ databases">
        <title>Whole genome shotgun sequence of Gordonia soli NBRC 108243.</title>
        <authorList>
            <person name="Isaki-Nakamura S."/>
            <person name="Hosoyama A."/>
            <person name="Tsuchikane K."/>
            <person name="Ando Y."/>
            <person name="Baba S."/>
            <person name="Ohji S."/>
            <person name="Hamada M."/>
            <person name="Tamura T."/>
            <person name="Yamazoe A."/>
            <person name="Yamazaki S."/>
            <person name="Fujita N."/>
        </authorList>
    </citation>
    <scope>NUCLEOTIDE SEQUENCE [LARGE SCALE GENOMIC DNA]</scope>
    <source>
        <strain evidence="5 6">NBRC 108243</strain>
    </source>
</reference>
<dbReference type="Proteomes" id="UP000011666">
    <property type="component" value="Unassembled WGS sequence"/>
</dbReference>
<proteinExistence type="predicted"/>